<feature type="transmembrane region" description="Helical" evidence="16">
    <location>
        <begin position="140"/>
        <end position="159"/>
    </location>
</feature>
<evidence type="ECO:0000256" key="6">
    <source>
        <dbReference type="ARBA" id="ARBA00022660"/>
    </source>
</evidence>
<dbReference type="InterPro" id="IPR050269">
    <property type="entry name" value="ComplexI_Subunit6"/>
</dbReference>
<evidence type="ECO:0000256" key="12">
    <source>
        <dbReference type="ARBA" id="ARBA00023128"/>
    </source>
</evidence>
<comment type="catalytic activity">
    <reaction evidence="15">
        <text>a ubiquinone + NADH + 5 H(+)(in) = a ubiquinol + NAD(+) + 4 H(+)(out)</text>
        <dbReference type="Rhea" id="RHEA:29091"/>
        <dbReference type="Rhea" id="RHEA-COMP:9565"/>
        <dbReference type="Rhea" id="RHEA-COMP:9566"/>
        <dbReference type="ChEBI" id="CHEBI:15378"/>
        <dbReference type="ChEBI" id="CHEBI:16389"/>
        <dbReference type="ChEBI" id="CHEBI:17976"/>
        <dbReference type="ChEBI" id="CHEBI:57540"/>
        <dbReference type="ChEBI" id="CHEBI:57945"/>
        <dbReference type="EC" id="7.1.1.2"/>
    </reaction>
</comment>
<protein>
    <recommendedName>
        <fullName evidence="4">NADH-ubiquinone oxidoreductase chain 6</fullName>
        <ecNumber evidence="3">7.1.1.2</ecNumber>
    </recommendedName>
    <alternativeName>
        <fullName evidence="14">NADH dehydrogenase subunit 6</fullName>
    </alternativeName>
</protein>
<evidence type="ECO:0000256" key="3">
    <source>
        <dbReference type="ARBA" id="ARBA00012944"/>
    </source>
</evidence>
<geneLocation type="mitochondrion" evidence="17"/>
<evidence type="ECO:0000256" key="10">
    <source>
        <dbReference type="ARBA" id="ARBA00022989"/>
    </source>
</evidence>
<evidence type="ECO:0000256" key="4">
    <source>
        <dbReference type="ARBA" id="ARBA00021095"/>
    </source>
</evidence>
<dbReference type="PANTHER" id="PTHR11435">
    <property type="entry name" value="NADH UBIQUINONE OXIDOREDUCTASE SUBUNIT ND6"/>
    <property type="match status" value="1"/>
</dbReference>
<evidence type="ECO:0000256" key="1">
    <source>
        <dbReference type="ARBA" id="ARBA00004225"/>
    </source>
</evidence>
<evidence type="ECO:0000256" key="15">
    <source>
        <dbReference type="ARBA" id="ARBA00049551"/>
    </source>
</evidence>
<reference evidence="17" key="1">
    <citation type="journal article" date="2021" name="Insects">
        <title>Mitochondrial Phylogenomics of Tenthredinidae (Hymenoptera: Tenthredinoidea) Supports the Monophyly of Megabelesesinae as a Subfamily.</title>
        <authorList>
            <person name="Niu G."/>
            <person name="Jiang S."/>
            <person name="Dogan O."/>
            <person name="Korkmaz E.M."/>
            <person name="Budak M."/>
            <person name="Wu D."/>
            <person name="Wei M."/>
        </authorList>
    </citation>
    <scope>NUCLEOTIDE SEQUENCE</scope>
</reference>
<evidence type="ECO:0000256" key="2">
    <source>
        <dbReference type="ARBA" id="ARBA00005698"/>
    </source>
</evidence>
<keyword evidence="12 17" id="KW-0496">Mitochondrion</keyword>
<organism evidence="17">
    <name type="scientific">Cladiucha punctata</name>
    <dbReference type="NCBI Taxonomy" id="2669317"/>
    <lineage>
        <taxon>Eukaryota</taxon>
        <taxon>Metazoa</taxon>
        <taxon>Ecdysozoa</taxon>
        <taxon>Arthropoda</taxon>
        <taxon>Hexapoda</taxon>
        <taxon>Insecta</taxon>
        <taxon>Pterygota</taxon>
        <taxon>Neoptera</taxon>
        <taxon>Endopterygota</taxon>
        <taxon>Hymenoptera</taxon>
        <taxon>Tenthredinoidea</taxon>
        <taxon>Tenthredinidae</taxon>
        <taxon>Allantinae</taxon>
        <taxon>Cladiucha</taxon>
    </lineage>
</organism>
<feature type="transmembrane region" description="Helical" evidence="16">
    <location>
        <begin position="84"/>
        <end position="106"/>
    </location>
</feature>
<evidence type="ECO:0000256" key="16">
    <source>
        <dbReference type="SAM" id="Phobius"/>
    </source>
</evidence>
<evidence type="ECO:0000256" key="9">
    <source>
        <dbReference type="ARBA" id="ARBA00022982"/>
    </source>
</evidence>
<sequence>MMKFMLLNITIMNSFLLTLMKNPFSFGLTLLIQTLLISLSSSMMSPSSWYSYMLFLTMIGGMLILFIYMSSLSSNQKFFFNKFILIYYLMFMLIFMWLMKYMYMYLNFQNENLYLNYEIKNNFFMKMSLNKLYNYPTNQIMLILINYLLLTMFIVVKITNIKMGSLRKKN</sequence>
<proteinExistence type="inferred from homology"/>
<dbReference type="PANTHER" id="PTHR11435:SF1">
    <property type="entry name" value="NADH-UBIQUINONE OXIDOREDUCTASE CHAIN 6"/>
    <property type="match status" value="1"/>
</dbReference>
<keyword evidence="9" id="KW-0249">Electron transport</keyword>
<evidence type="ECO:0000256" key="13">
    <source>
        <dbReference type="ARBA" id="ARBA00023136"/>
    </source>
</evidence>
<keyword evidence="6" id="KW-0679">Respiratory chain</keyword>
<keyword evidence="5" id="KW-0813">Transport</keyword>
<dbReference type="AlphaFoldDB" id="A0A8F4TDM2"/>
<name>A0A8F4TDM2_9HYME</name>
<gene>
    <name evidence="17" type="primary">ND6</name>
</gene>
<comment type="subcellular location">
    <subcellularLocation>
        <location evidence="1">Mitochondrion membrane</location>
        <topology evidence="1">Multi-pass membrane protein</topology>
    </subcellularLocation>
</comment>
<keyword evidence="8" id="KW-1278">Translocase</keyword>
<dbReference type="EMBL" id="MT295305">
    <property type="protein sequence ID" value="QXG15723.1"/>
    <property type="molecule type" value="Genomic_DNA"/>
</dbReference>
<feature type="transmembrane region" description="Helical" evidence="16">
    <location>
        <begin position="52"/>
        <end position="72"/>
    </location>
</feature>
<keyword evidence="7 16" id="KW-0812">Transmembrane</keyword>
<accession>A0A8F4TDM2</accession>
<evidence type="ECO:0000313" key="17">
    <source>
        <dbReference type="EMBL" id="QXG15723.1"/>
    </source>
</evidence>
<keyword evidence="11" id="KW-0520">NAD</keyword>
<dbReference type="GO" id="GO:0031966">
    <property type="term" value="C:mitochondrial membrane"/>
    <property type="evidence" value="ECO:0007669"/>
    <property type="project" value="UniProtKB-SubCell"/>
</dbReference>
<evidence type="ECO:0000256" key="7">
    <source>
        <dbReference type="ARBA" id="ARBA00022692"/>
    </source>
</evidence>
<dbReference type="GO" id="GO:0008137">
    <property type="term" value="F:NADH dehydrogenase (ubiquinone) activity"/>
    <property type="evidence" value="ECO:0007669"/>
    <property type="project" value="UniProtKB-EC"/>
</dbReference>
<comment type="similarity">
    <text evidence="2">Belongs to the complex I subunit 6 family.</text>
</comment>
<keyword evidence="13 16" id="KW-0472">Membrane</keyword>
<evidence type="ECO:0000256" key="5">
    <source>
        <dbReference type="ARBA" id="ARBA00022448"/>
    </source>
</evidence>
<dbReference type="EC" id="7.1.1.2" evidence="3"/>
<evidence type="ECO:0000256" key="8">
    <source>
        <dbReference type="ARBA" id="ARBA00022967"/>
    </source>
</evidence>
<evidence type="ECO:0000256" key="14">
    <source>
        <dbReference type="ARBA" id="ARBA00031019"/>
    </source>
</evidence>
<evidence type="ECO:0000256" key="11">
    <source>
        <dbReference type="ARBA" id="ARBA00023027"/>
    </source>
</evidence>
<keyword evidence="10 16" id="KW-1133">Transmembrane helix</keyword>